<organism evidence="2 3">
    <name type="scientific">Bacillus songklensis</name>
    <dbReference type="NCBI Taxonomy" id="1069116"/>
    <lineage>
        <taxon>Bacteria</taxon>
        <taxon>Bacillati</taxon>
        <taxon>Bacillota</taxon>
        <taxon>Bacilli</taxon>
        <taxon>Bacillales</taxon>
        <taxon>Bacillaceae</taxon>
        <taxon>Bacillus</taxon>
    </lineage>
</organism>
<feature type="transmembrane region" description="Helical" evidence="1">
    <location>
        <begin position="273"/>
        <end position="293"/>
    </location>
</feature>
<protein>
    <submittedName>
        <fullName evidence="2">EpsG family protein</fullName>
    </submittedName>
</protein>
<keyword evidence="3" id="KW-1185">Reference proteome</keyword>
<dbReference type="Proteomes" id="UP001595752">
    <property type="component" value="Unassembled WGS sequence"/>
</dbReference>
<reference evidence="3" key="1">
    <citation type="journal article" date="2019" name="Int. J. Syst. Evol. Microbiol.">
        <title>The Global Catalogue of Microorganisms (GCM) 10K type strain sequencing project: providing services to taxonomists for standard genome sequencing and annotation.</title>
        <authorList>
            <consortium name="The Broad Institute Genomics Platform"/>
            <consortium name="The Broad Institute Genome Sequencing Center for Infectious Disease"/>
            <person name="Wu L."/>
            <person name="Ma J."/>
        </authorList>
    </citation>
    <scope>NUCLEOTIDE SEQUENCE [LARGE SCALE GENOMIC DNA]</scope>
    <source>
        <strain evidence="3">CCUG 61889</strain>
    </source>
</reference>
<feature type="transmembrane region" description="Helical" evidence="1">
    <location>
        <begin position="37"/>
        <end position="56"/>
    </location>
</feature>
<feature type="transmembrane region" description="Helical" evidence="1">
    <location>
        <begin position="204"/>
        <end position="224"/>
    </location>
</feature>
<gene>
    <name evidence="2" type="ORF">ACFOU2_15395</name>
</gene>
<feature type="transmembrane region" description="Helical" evidence="1">
    <location>
        <begin position="100"/>
        <end position="118"/>
    </location>
</feature>
<dbReference type="Pfam" id="PF14897">
    <property type="entry name" value="EpsG"/>
    <property type="match status" value="1"/>
</dbReference>
<feature type="transmembrane region" description="Helical" evidence="1">
    <location>
        <begin position="6"/>
        <end position="25"/>
    </location>
</feature>
<feature type="transmembrane region" description="Helical" evidence="1">
    <location>
        <begin position="130"/>
        <end position="156"/>
    </location>
</feature>
<comment type="caution">
    <text evidence="2">The sequence shown here is derived from an EMBL/GenBank/DDBJ whole genome shotgun (WGS) entry which is preliminary data.</text>
</comment>
<evidence type="ECO:0000313" key="2">
    <source>
        <dbReference type="EMBL" id="MFC3884774.1"/>
    </source>
</evidence>
<keyword evidence="1" id="KW-0472">Membrane</keyword>
<dbReference type="EMBL" id="JBHRZT010000067">
    <property type="protein sequence ID" value="MFC3884774.1"/>
    <property type="molecule type" value="Genomic_DNA"/>
</dbReference>
<evidence type="ECO:0000256" key="1">
    <source>
        <dbReference type="SAM" id="Phobius"/>
    </source>
</evidence>
<name>A0ABV8B6G7_9BACI</name>
<keyword evidence="1" id="KW-1133">Transmembrane helix</keyword>
<feature type="transmembrane region" description="Helical" evidence="1">
    <location>
        <begin position="168"/>
        <end position="192"/>
    </location>
</feature>
<feature type="transmembrane region" description="Helical" evidence="1">
    <location>
        <begin position="299"/>
        <end position="317"/>
    </location>
</feature>
<sequence length="355" mass="41611">MTIFWISLFAVYILSFLARYFATPVPAESTFIKPNKFLTFLAVTILILVSGLRNNIGDTVFYIHSYVTIPLSWDDIGFKADFGFNLFQMLLQRTTDDPQLLIFTTALITNLLIVLVLYKYSRMFELSLYVYITYGMYLTSMNGIRQFLAAAIFFAATQYIFNGEWKKYMIVVLFASTFHQTALILIPMYFLVRRRAWTWETFMILLFSVIMVIGFNQFTGALFAAIEDTKYSEYKNFSEGGANVIRVVVYAMPLVLAYLGREKLREIFPKSDYIVNMSILGLVFMLISTQNWIFARFTFYFGLYNLILISWVVKLFADKNQKFVYYTILVCYFIYYFYESVITLNVIYESDFIKI</sequence>
<dbReference type="RefSeq" id="WP_377916574.1">
    <property type="nucleotide sequence ID" value="NZ_JBHRZT010000067.1"/>
</dbReference>
<proteinExistence type="predicted"/>
<feature type="transmembrane region" description="Helical" evidence="1">
    <location>
        <begin position="244"/>
        <end position="261"/>
    </location>
</feature>
<keyword evidence="1" id="KW-0812">Transmembrane</keyword>
<dbReference type="InterPro" id="IPR049458">
    <property type="entry name" value="EpsG-like"/>
</dbReference>
<evidence type="ECO:0000313" key="3">
    <source>
        <dbReference type="Proteomes" id="UP001595752"/>
    </source>
</evidence>
<accession>A0ABV8B6G7</accession>
<feature type="transmembrane region" description="Helical" evidence="1">
    <location>
        <begin position="324"/>
        <end position="348"/>
    </location>
</feature>